<feature type="region of interest" description="Disordered" evidence="1">
    <location>
        <begin position="59"/>
        <end position="79"/>
    </location>
</feature>
<sequence length="194" mass="20781">MSLMVGADHTRRYGELEPDGTGRGQRRGSDDRNRCVTVFYCSKCGIELTGDLVVLPAVPDVDDPNDGRDKKSGRARSTVPRGCCAIDPDPWGAPFVPVEAPRRRARGSGREVMRPYGWETVSAGRRDSVVVHPEDVLPRLTPFTCGANWAGCCGPAGANGPNLACACGSRLATWAADCMGPNELHLDPVRVYAG</sequence>
<evidence type="ECO:0000313" key="3">
    <source>
        <dbReference type="Proteomes" id="UP000577386"/>
    </source>
</evidence>
<comment type="caution">
    <text evidence="2">The sequence shown here is derived from an EMBL/GenBank/DDBJ whole genome shotgun (WGS) entry which is preliminary data.</text>
</comment>
<dbReference type="AlphaFoldDB" id="A0A7W3NNF2"/>
<protein>
    <submittedName>
        <fullName evidence="2">Uncharacterized protein</fullName>
    </submittedName>
</protein>
<accession>A0A7W3NNF2</accession>
<feature type="region of interest" description="Disordered" evidence="1">
    <location>
        <begin position="1"/>
        <end position="30"/>
    </location>
</feature>
<evidence type="ECO:0000256" key="1">
    <source>
        <dbReference type="SAM" id="MobiDB-lite"/>
    </source>
</evidence>
<proteinExistence type="predicted"/>
<dbReference type="Proteomes" id="UP000577386">
    <property type="component" value="Unassembled WGS sequence"/>
</dbReference>
<dbReference type="EMBL" id="JACJIJ010000002">
    <property type="protein sequence ID" value="MBA9053769.1"/>
    <property type="molecule type" value="Genomic_DNA"/>
</dbReference>
<organism evidence="2 3">
    <name type="scientific">Streptomyces murinus</name>
    <dbReference type="NCBI Taxonomy" id="33900"/>
    <lineage>
        <taxon>Bacteria</taxon>
        <taxon>Bacillati</taxon>
        <taxon>Actinomycetota</taxon>
        <taxon>Actinomycetes</taxon>
        <taxon>Kitasatosporales</taxon>
        <taxon>Streptomycetaceae</taxon>
        <taxon>Streptomyces</taxon>
    </lineage>
</organism>
<gene>
    <name evidence="2" type="ORF">HDA42_002947</name>
</gene>
<reference evidence="2 3" key="1">
    <citation type="submission" date="2020-08" db="EMBL/GenBank/DDBJ databases">
        <title>Sequencing the genomes of 1000 actinobacteria strains.</title>
        <authorList>
            <person name="Klenk H.-P."/>
        </authorList>
    </citation>
    <scope>NUCLEOTIDE SEQUENCE [LARGE SCALE GENOMIC DNA]</scope>
    <source>
        <strain evidence="2 3">DSM 41827</strain>
    </source>
</reference>
<keyword evidence="3" id="KW-1185">Reference proteome</keyword>
<name>A0A7W3NNF2_STRMR</name>
<evidence type="ECO:0000313" key="2">
    <source>
        <dbReference type="EMBL" id="MBA9053769.1"/>
    </source>
</evidence>